<sequence length="273" mass="30313">MESQIATFITAHTNFPLLLTTFSGHVNQALITNIVYINKKRKFQAEQLGLPLSKHKCCKQIFSSECESPLNKNPEAEDFCTHIINGKTEGEVSDDGSEPESGKDSNSFAADSDSAMSVYNEIKFGPEYAKTSANDQLSTSSLNWGSSSFKNTLCSMDSRTVKNMGTGKEKLIFTGGEHNSPHHDGGFQVCQNLEEQLLEFGNHVGYSCSVYDNDSIEHCTDEELDDMLYSNGVNSNNYVLSSGRWSVNQEAQLGTKKPTIDQEFEQYFSMLML</sequence>
<dbReference type="InterPro" id="IPR037766">
    <property type="entry name" value="FHY1"/>
</dbReference>
<dbReference type="GO" id="GO:0051457">
    <property type="term" value="P:maintenance of protein location in nucleus"/>
    <property type="evidence" value="ECO:0007669"/>
    <property type="project" value="TreeGrafter"/>
</dbReference>
<dbReference type="PANTHER" id="PTHR37723">
    <property type="entry name" value="PROTEIN FAR-RED ELONGATED HYPOCOTYL 1"/>
    <property type="match status" value="1"/>
</dbReference>
<dbReference type="GO" id="GO:0016607">
    <property type="term" value="C:nuclear speck"/>
    <property type="evidence" value="ECO:0007669"/>
    <property type="project" value="TreeGrafter"/>
</dbReference>
<dbReference type="GO" id="GO:0061608">
    <property type="term" value="F:nuclear import signal receptor activity"/>
    <property type="evidence" value="ECO:0007669"/>
    <property type="project" value="TreeGrafter"/>
</dbReference>
<dbReference type="AlphaFoldDB" id="A0AAP0S9E6"/>
<evidence type="ECO:0000313" key="3">
    <source>
        <dbReference type="Proteomes" id="UP001415857"/>
    </source>
</evidence>
<keyword evidence="3" id="KW-1185">Reference proteome</keyword>
<proteinExistence type="predicted"/>
<feature type="region of interest" description="Disordered" evidence="1">
    <location>
        <begin position="87"/>
        <end position="110"/>
    </location>
</feature>
<dbReference type="GO" id="GO:0009639">
    <property type="term" value="P:response to red or far red light"/>
    <property type="evidence" value="ECO:0007669"/>
    <property type="project" value="InterPro"/>
</dbReference>
<organism evidence="2 3">
    <name type="scientific">Liquidambar formosana</name>
    <name type="common">Formosan gum</name>
    <dbReference type="NCBI Taxonomy" id="63359"/>
    <lineage>
        <taxon>Eukaryota</taxon>
        <taxon>Viridiplantae</taxon>
        <taxon>Streptophyta</taxon>
        <taxon>Embryophyta</taxon>
        <taxon>Tracheophyta</taxon>
        <taxon>Spermatophyta</taxon>
        <taxon>Magnoliopsida</taxon>
        <taxon>eudicotyledons</taxon>
        <taxon>Gunneridae</taxon>
        <taxon>Pentapetalae</taxon>
        <taxon>Saxifragales</taxon>
        <taxon>Altingiaceae</taxon>
        <taxon>Liquidambar</taxon>
    </lineage>
</organism>
<dbReference type="GO" id="GO:0005737">
    <property type="term" value="C:cytoplasm"/>
    <property type="evidence" value="ECO:0007669"/>
    <property type="project" value="TreeGrafter"/>
</dbReference>
<reference evidence="2 3" key="1">
    <citation type="journal article" date="2024" name="Plant J.">
        <title>Genome sequences and population genomics reveal climatic adaptation and genomic divergence between two closely related sweetgum species.</title>
        <authorList>
            <person name="Xu W.Q."/>
            <person name="Ren C.Q."/>
            <person name="Zhang X.Y."/>
            <person name="Comes H.P."/>
            <person name="Liu X.H."/>
            <person name="Li Y.G."/>
            <person name="Kettle C.J."/>
            <person name="Jalonen R."/>
            <person name="Gaisberger H."/>
            <person name="Ma Y.Z."/>
            <person name="Qiu Y.X."/>
        </authorList>
    </citation>
    <scope>NUCLEOTIDE SEQUENCE [LARGE SCALE GENOMIC DNA]</scope>
    <source>
        <strain evidence="2">Hangzhou</strain>
    </source>
</reference>
<comment type="caution">
    <text evidence="2">The sequence shown here is derived from an EMBL/GenBank/DDBJ whole genome shotgun (WGS) entry which is preliminary data.</text>
</comment>
<protein>
    <submittedName>
        <fullName evidence="2">Uncharacterized protein</fullName>
    </submittedName>
</protein>
<accession>A0AAP0S9E6</accession>
<dbReference type="PANTHER" id="PTHR37723:SF1">
    <property type="entry name" value="PROTEIN FAR-RED-ELONGATED HYPOCOTYL 1-LIKE"/>
    <property type="match status" value="1"/>
</dbReference>
<name>A0AAP0S9E6_LIQFO</name>
<dbReference type="Proteomes" id="UP001415857">
    <property type="component" value="Unassembled WGS sequence"/>
</dbReference>
<evidence type="ECO:0000313" key="2">
    <source>
        <dbReference type="EMBL" id="KAK9290267.1"/>
    </source>
</evidence>
<evidence type="ECO:0000256" key="1">
    <source>
        <dbReference type="SAM" id="MobiDB-lite"/>
    </source>
</evidence>
<gene>
    <name evidence="2" type="ORF">L1049_008434</name>
</gene>
<dbReference type="EMBL" id="JBBPBK010000002">
    <property type="protein sequence ID" value="KAK9290267.1"/>
    <property type="molecule type" value="Genomic_DNA"/>
</dbReference>